<evidence type="ECO:0000313" key="12">
    <source>
        <dbReference type="EMBL" id="CAL1166425.1"/>
    </source>
</evidence>
<evidence type="ECO:0000256" key="4">
    <source>
        <dbReference type="ARBA" id="ARBA00009371"/>
    </source>
</evidence>
<dbReference type="PANTHER" id="PTHR31539">
    <property type="entry name" value="CENTROSOMAL PROTEIN OF 19K CEP19"/>
    <property type="match status" value="1"/>
</dbReference>
<protein>
    <recommendedName>
        <fullName evidence="5">Centrosomal protein of 19 kDa</fullName>
    </recommendedName>
</protein>
<evidence type="ECO:0000256" key="2">
    <source>
        <dbReference type="ARBA" id="ARBA00004120"/>
    </source>
</evidence>
<dbReference type="GO" id="GO:0097712">
    <property type="term" value="P:vesicle targeting, trans-Golgi to periciliary membrane compartment"/>
    <property type="evidence" value="ECO:0007669"/>
    <property type="project" value="TreeGrafter"/>
</dbReference>
<evidence type="ECO:0000256" key="5">
    <source>
        <dbReference type="ARBA" id="ARBA00022015"/>
    </source>
</evidence>
<dbReference type="Pfam" id="PF14933">
    <property type="entry name" value="CEP19"/>
    <property type="match status" value="1"/>
</dbReference>
<dbReference type="EMBL" id="CAMXCT020005691">
    <property type="protein sequence ID" value="CAL1166425.1"/>
    <property type="molecule type" value="Genomic_DNA"/>
</dbReference>
<evidence type="ECO:0000256" key="9">
    <source>
        <dbReference type="ARBA" id="ARBA00023212"/>
    </source>
</evidence>
<keyword evidence="8" id="KW-0969">Cilium</keyword>
<reference evidence="11" key="1">
    <citation type="submission" date="2022-10" db="EMBL/GenBank/DDBJ databases">
        <authorList>
            <person name="Chen Y."/>
            <person name="Dougan E. K."/>
            <person name="Chan C."/>
            <person name="Rhodes N."/>
            <person name="Thang M."/>
        </authorList>
    </citation>
    <scope>NUCLEOTIDE SEQUENCE</scope>
</reference>
<dbReference type="PANTHER" id="PTHR31539:SF1">
    <property type="entry name" value="CENTROSOMAL PROTEIN OF 19 KDA"/>
    <property type="match status" value="1"/>
</dbReference>
<dbReference type="OrthoDB" id="2163581at2759"/>
<keyword evidence="13" id="KW-1185">Reference proteome</keyword>
<dbReference type="InterPro" id="IPR029412">
    <property type="entry name" value="CEP19"/>
</dbReference>
<keyword evidence="7" id="KW-0970">Cilium biogenesis/degradation</keyword>
<keyword evidence="9" id="KW-0206">Cytoskeleton</keyword>
<organism evidence="11">
    <name type="scientific">Cladocopium goreaui</name>
    <dbReference type="NCBI Taxonomy" id="2562237"/>
    <lineage>
        <taxon>Eukaryota</taxon>
        <taxon>Sar</taxon>
        <taxon>Alveolata</taxon>
        <taxon>Dinophyceae</taxon>
        <taxon>Suessiales</taxon>
        <taxon>Symbiodiniaceae</taxon>
        <taxon>Cladocopium</taxon>
    </lineage>
</organism>
<proteinExistence type="inferred from homology"/>
<evidence type="ECO:0000256" key="3">
    <source>
        <dbReference type="ARBA" id="ARBA00004186"/>
    </source>
</evidence>
<dbReference type="GO" id="GO:0000922">
    <property type="term" value="C:spindle pole"/>
    <property type="evidence" value="ECO:0007669"/>
    <property type="project" value="TreeGrafter"/>
</dbReference>
<dbReference type="GO" id="GO:0034454">
    <property type="term" value="P:microtubule anchoring at centrosome"/>
    <property type="evidence" value="ECO:0007669"/>
    <property type="project" value="TreeGrafter"/>
</dbReference>
<evidence type="ECO:0000256" key="10">
    <source>
        <dbReference type="ARBA" id="ARBA00023273"/>
    </source>
</evidence>
<dbReference type="GO" id="GO:0005814">
    <property type="term" value="C:centriole"/>
    <property type="evidence" value="ECO:0007669"/>
    <property type="project" value="UniProtKB-SubCell"/>
</dbReference>
<keyword evidence="6" id="KW-0963">Cytoplasm</keyword>
<reference evidence="12" key="2">
    <citation type="submission" date="2024-04" db="EMBL/GenBank/DDBJ databases">
        <authorList>
            <person name="Chen Y."/>
            <person name="Shah S."/>
            <person name="Dougan E. K."/>
            <person name="Thang M."/>
            <person name="Chan C."/>
        </authorList>
    </citation>
    <scope>NUCLEOTIDE SEQUENCE [LARGE SCALE GENOMIC DNA]</scope>
</reference>
<dbReference type="EMBL" id="CAMXCT030005691">
    <property type="protein sequence ID" value="CAL4800362.1"/>
    <property type="molecule type" value="Genomic_DNA"/>
</dbReference>
<gene>
    <name evidence="11" type="ORF">C1SCF055_LOCUS38055</name>
</gene>
<dbReference type="GO" id="GO:0036064">
    <property type="term" value="C:ciliary basal body"/>
    <property type="evidence" value="ECO:0007669"/>
    <property type="project" value="TreeGrafter"/>
</dbReference>
<evidence type="ECO:0000256" key="7">
    <source>
        <dbReference type="ARBA" id="ARBA00022794"/>
    </source>
</evidence>
<evidence type="ECO:0000313" key="13">
    <source>
        <dbReference type="Proteomes" id="UP001152797"/>
    </source>
</evidence>
<comment type="caution">
    <text evidence="11">The sequence shown here is derived from an EMBL/GenBank/DDBJ whole genome shotgun (WGS) entry which is preliminary data.</text>
</comment>
<name>A0A9P1DNX5_9DINO</name>
<evidence type="ECO:0000256" key="6">
    <source>
        <dbReference type="ARBA" id="ARBA00022490"/>
    </source>
</evidence>
<keyword evidence="10" id="KW-0966">Cell projection</keyword>
<evidence type="ECO:0000313" key="11">
    <source>
        <dbReference type="EMBL" id="CAI4013050.1"/>
    </source>
</evidence>
<accession>A0A9P1DNX5</accession>
<dbReference type="Proteomes" id="UP001152797">
    <property type="component" value="Unassembled WGS sequence"/>
</dbReference>
<sequence length="167" mass="18771">MSAPEVVSGEVCPRRFGLNYDPPAIILEYLEVSTGKLFHRKVALKRLRSSTDPARVAEKLRQVNRPLLTEDSGVAFEQIVSLVKKLQDSMHQKSSTASAETKVPDEIDYHEANLNKLSDNELARHKAKMNTSFLANQMKPGDNGFVYDMRVDFPDADQSCGWDSEED</sequence>
<dbReference type="AlphaFoldDB" id="A0A9P1DNX5"/>
<dbReference type="EMBL" id="CAMXCT010005691">
    <property type="protein sequence ID" value="CAI4013050.1"/>
    <property type="molecule type" value="Genomic_DNA"/>
</dbReference>
<comment type="similarity">
    <text evidence="4">Belongs to the CEP19 family.</text>
</comment>
<evidence type="ECO:0000256" key="8">
    <source>
        <dbReference type="ARBA" id="ARBA00023069"/>
    </source>
</evidence>
<comment type="subcellular location">
    <subcellularLocation>
        <location evidence="2">Cytoplasm</location>
        <location evidence="2">Cytoskeleton</location>
        <location evidence="2">Cilium basal body</location>
    </subcellularLocation>
    <subcellularLocation>
        <location evidence="1">Cytoplasm</location>
        <location evidence="1">Cytoskeleton</location>
        <location evidence="1">Microtubule organizing center</location>
        <location evidence="1">Centrosome</location>
        <location evidence="1">Centriole</location>
    </subcellularLocation>
    <subcellularLocation>
        <location evidence="3">Cytoplasm</location>
        <location evidence="3">Cytoskeleton</location>
        <location evidence="3">Spindle</location>
    </subcellularLocation>
</comment>
<evidence type="ECO:0000256" key="1">
    <source>
        <dbReference type="ARBA" id="ARBA00004114"/>
    </source>
</evidence>